<sequence length="313" mass="35155">MEAPPPATIASDLDILRGIRAYSLCNTSFPYDDGEEGMIDFVCTYLQSDDADLQQVRHRMYNLREQYLLTRHTLWSRQDRPESLPLVDQEKFKISHFLWERERYSDSDTPTPNPSSPEKSYSADESNNTNASSDVNSPGNPSSPAHQSNTDTNIVVSSDSPNQSSSRISKDYASSSTTKRQRLFEDLNQQGGDRDTTATAAQDINILTKMVEYSEANNKVYPYISAEILSDFVKNWLHTDADPGQVGKRIQELHEMYSKYLILDNNNDEGGKPVYSDSPDDRSLFDLSKKLWHHEFGNANDDSGGGKSSGAKS</sequence>
<feature type="compositionally biased region" description="Polar residues" evidence="2">
    <location>
        <begin position="123"/>
        <end position="156"/>
    </location>
</feature>
<feature type="region of interest" description="Disordered" evidence="2">
    <location>
        <begin position="103"/>
        <end position="180"/>
    </location>
</feature>
<gene>
    <name evidence="4" type="ORF">ACH5RR_009556</name>
</gene>
<evidence type="ECO:0000313" key="4">
    <source>
        <dbReference type="EMBL" id="KAL3530234.1"/>
    </source>
</evidence>
<feature type="domain" description="Glabrous enhancer-binding protein-like DBD" evidence="3">
    <location>
        <begin position="201"/>
        <end position="293"/>
    </location>
</feature>
<dbReference type="Pfam" id="PF04504">
    <property type="entry name" value="GeBP-like_DBD"/>
    <property type="match status" value="1"/>
</dbReference>
<dbReference type="PANTHER" id="PTHR31662">
    <property type="entry name" value="BNAANNG10740D PROTEIN-RELATED"/>
    <property type="match status" value="1"/>
</dbReference>
<evidence type="ECO:0000313" key="5">
    <source>
        <dbReference type="Proteomes" id="UP001630127"/>
    </source>
</evidence>
<evidence type="ECO:0000259" key="3">
    <source>
        <dbReference type="Pfam" id="PF04504"/>
    </source>
</evidence>
<dbReference type="AlphaFoldDB" id="A0ABD3AEQ9"/>
<evidence type="ECO:0000256" key="2">
    <source>
        <dbReference type="SAM" id="MobiDB-lite"/>
    </source>
</evidence>
<feature type="compositionally biased region" description="Low complexity" evidence="2">
    <location>
        <begin position="157"/>
        <end position="167"/>
    </location>
</feature>
<evidence type="ECO:0000256" key="1">
    <source>
        <dbReference type="ARBA" id="ARBA00010820"/>
    </source>
</evidence>
<dbReference type="Proteomes" id="UP001630127">
    <property type="component" value="Unassembled WGS sequence"/>
</dbReference>
<accession>A0ABD3AEQ9</accession>
<keyword evidence="5" id="KW-1185">Reference proteome</keyword>
<comment type="caution">
    <text evidence="4">The sequence shown here is derived from an EMBL/GenBank/DDBJ whole genome shotgun (WGS) entry which is preliminary data.</text>
</comment>
<dbReference type="GO" id="GO:0010468">
    <property type="term" value="P:regulation of gene expression"/>
    <property type="evidence" value="ECO:0007669"/>
    <property type="project" value="UniProtKB-ARBA"/>
</dbReference>
<dbReference type="InterPro" id="IPR007592">
    <property type="entry name" value="GEBP"/>
</dbReference>
<reference evidence="4 5" key="1">
    <citation type="submission" date="2024-11" db="EMBL/GenBank/DDBJ databases">
        <title>A near-complete genome assembly of Cinchona calisaya.</title>
        <authorList>
            <person name="Lian D.C."/>
            <person name="Zhao X.W."/>
            <person name="Wei L."/>
        </authorList>
    </citation>
    <scope>NUCLEOTIDE SEQUENCE [LARGE SCALE GENOMIC DNA]</scope>
    <source>
        <tissue evidence="4">Nenye</tissue>
    </source>
</reference>
<protein>
    <recommendedName>
        <fullName evidence="3">Glabrous enhancer-binding protein-like DBD domain-containing protein</fullName>
    </recommendedName>
</protein>
<dbReference type="InterPro" id="IPR053932">
    <property type="entry name" value="GeBP-like_DBD"/>
</dbReference>
<proteinExistence type="inferred from homology"/>
<organism evidence="4 5">
    <name type="scientific">Cinchona calisaya</name>
    <dbReference type="NCBI Taxonomy" id="153742"/>
    <lineage>
        <taxon>Eukaryota</taxon>
        <taxon>Viridiplantae</taxon>
        <taxon>Streptophyta</taxon>
        <taxon>Embryophyta</taxon>
        <taxon>Tracheophyta</taxon>
        <taxon>Spermatophyta</taxon>
        <taxon>Magnoliopsida</taxon>
        <taxon>eudicotyledons</taxon>
        <taxon>Gunneridae</taxon>
        <taxon>Pentapetalae</taxon>
        <taxon>asterids</taxon>
        <taxon>lamiids</taxon>
        <taxon>Gentianales</taxon>
        <taxon>Rubiaceae</taxon>
        <taxon>Cinchonoideae</taxon>
        <taxon>Cinchoneae</taxon>
        <taxon>Cinchona</taxon>
    </lineage>
</organism>
<comment type="similarity">
    <text evidence="1">Belongs to the GeBP family.</text>
</comment>
<dbReference type="EMBL" id="JBJUIK010000004">
    <property type="protein sequence ID" value="KAL3530234.1"/>
    <property type="molecule type" value="Genomic_DNA"/>
</dbReference>
<name>A0ABD3AEQ9_9GENT</name>